<keyword evidence="13" id="KW-0175">Coiled coil</keyword>
<dbReference type="GO" id="GO:0003723">
    <property type="term" value="F:RNA binding"/>
    <property type="evidence" value="ECO:0007669"/>
    <property type="project" value="UniProtKB-KW"/>
</dbReference>
<evidence type="ECO:0007829" key="19">
    <source>
        <dbReference type="PDB" id="7YR8"/>
    </source>
</evidence>
<keyword evidence="9" id="KW-0694">RNA-binding</keyword>
<keyword evidence="10" id="KW-1035">Host cytoplasm</keyword>
<feature type="compositionally biased region" description="Basic residues" evidence="14">
    <location>
        <begin position="552"/>
        <end position="562"/>
    </location>
</feature>
<feature type="coiled-coil region" evidence="13">
    <location>
        <begin position="333"/>
        <end position="363"/>
    </location>
</feature>
<dbReference type="GO" id="GO:1990904">
    <property type="term" value="C:ribonucleoprotein complex"/>
    <property type="evidence" value="ECO:0007669"/>
    <property type="project" value="UniProtKB-KW"/>
</dbReference>
<feature type="compositionally biased region" description="Acidic residues" evidence="14">
    <location>
        <begin position="481"/>
        <end position="495"/>
    </location>
</feature>
<reference evidence="18 19" key="3">
    <citation type="journal article" date="2023" name="PNAS Nexus">
        <title>Cryoelectron microscopic structure of the nucleoprotein-RNA complex of the European filovirus, Lloviu virus.</title>
        <authorList>
            <person name="Hu S."/>
            <person name="Fujita-Fujiharu Y."/>
            <person name="Sugita Y."/>
            <person name="Wendt L."/>
            <person name="Muramoto Y."/>
            <person name="Nakano M."/>
            <person name="Hoenen T."/>
            <person name="Noda T."/>
        </authorList>
    </citation>
    <scope>STRUCTURE BY ELECTRON MICROSCOPY (3.04 ANGSTROMS)</scope>
</reference>
<dbReference type="Proteomes" id="UP000029776">
    <property type="component" value="Segment"/>
</dbReference>
<evidence type="ECO:0000256" key="10">
    <source>
        <dbReference type="ARBA" id="ARBA00023200"/>
    </source>
</evidence>
<evidence type="ECO:0000256" key="4">
    <source>
        <dbReference type="ARBA" id="ARBA00014389"/>
    </source>
</evidence>
<comment type="subcellular location">
    <subcellularLocation>
        <location evidence="1">Host cytoplasm</location>
    </subcellularLocation>
    <subcellularLocation>
        <location evidence="2">Virion</location>
    </subcellularLocation>
</comment>
<evidence type="ECO:0000256" key="1">
    <source>
        <dbReference type="ARBA" id="ARBA00004192"/>
    </source>
</evidence>
<evidence type="ECO:0000256" key="6">
    <source>
        <dbReference type="ARBA" id="ARBA00022553"/>
    </source>
</evidence>
<dbReference type="PDB" id="7YR8">
    <property type="method" value="EM"/>
    <property type="resolution" value="3.20 A"/>
    <property type="chains" value="A=20-406"/>
</dbReference>
<feature type="compositionally biased region" description="Polar residues" evidence="14">
    <location>
        <begin position="439"/>
        <end position="452"/>
    </location>
</feature>
<evidence type="ECO:0007829" key="17">
    <source>
        <dbReference type="PDB" id="7XIV"/>
    </source>
</evidence>
<accession>G8EFI1</accession>
<sequence length="749" mass="84521">MNRYLGHGTRTSRENTNLSELHGILSLGLNVDHTIVRKKSIPLFEIGNSDQVCNWIIQIIEAGVDLQDVADSFLTMLCVNHAYQGDPNLFLESPAAHYLKGHGIHFEIQHRDNVDHITDLLGVGSRDKSLRKTLSALEFEPDGSTTAGMFLSFASLFLPKLVVGERACLEKVQRQIQIHAEQGLIQYPTQWQSVGHMMVVFRLIRVNFVLKFLLVHQGMHMMAGHDANDAIIANSISQTRFSGLLIVKTVLEHILQKTEAGVQLHPLARTSKVKGELLAFKSALEALASHREYAPFARLLNLSGVNNLEHGLYPQLSAIALGVATAHGSTLAGVNVSEQYQQLREAATEAEKQLQQHSEMRELETLGLDEQERKILATFHSRKNEINIQQTSSILAIRKERLRKLTEALNEEKNKNALDDEDESEEDDWSPENRGIRSNKGSTKESSSYTASRTEEDRNNYNSKDDHLSGKEQMSTQQESGADDLDLFDLDDDGDTNSQDPNNRQKQSDTQQTQESSDRSDYSRRPAYDWPPGDRPHTTQATDEHTDLLNKDHRRNQVKPGRRGNDPRTLPLISFDDNEGEILDDKSDLPAPDTHSDPDTEESEEEHPDEELLPPAPKYNTKTSEQEPGDWKQPTSPLSTIPEEEGGHEANNDNSESDLIDQMYQHIFETEGAYAAINYYYKTTGRPVTFTSNNNHDYTFPQDIEGLFPPWEGKENQKVAEILTNSLHETGQEWADMSAKERYLFLINN</sequence>
<dbReference type="SMR" id="G8EFI1"/>
<evidence type="ECO:0000256" key="2">
    <source>
        <dbReference type="ARBA" id="ARBA00004328"/>
    </source>
</evidence>
<dbReference type="PDB" id="7YPW">
    <property type="method" value="EM"/>
    <property type="resolution" value="3.04 A"/>
    <property type="chains" value="A=1-749"/>
</dbReference>
<evidence type="ECO:0000256" key="3">
    <source>
        <dbReference type="ARBA" id="ARBA00005492"/>
    </source>
</evidence>
<keyword evidence="5" id="KW-1139">Helical capsid protein</keyword>
<keyword evidence="15" id="KW-0543">Viral nucleoprotein</keyword>
<reference evidence="17" key="2">
    <citation type="journal article" date="2022" name="Biochem. Biophys. Res. Commun.">
        <title>Structural insights into the interactions between lloviu virus VP30 and nucleoprotein.</title>
        <authorList>
            <person name="Sun W."/>
            <person name="Luan F."/>
            <person name="Wang J."/>
            <person name="Ma L."/>
            <person name="Li X."/>
            <person name="Yang G."/>
            <person name="Hao C."/>
            <person name="Qin X."/>
            <person name="Dong S."/>
        </authorList>
    </citation>
    <scope>X-RAY CRYSTALLOGRAPHY (2.50 ANGSTROMS) OF 612-635</scope>
</reference>
<dbReference type="GO" id="GO:0030430">
    <property type="term" value="C:host cell cytoplasm"/>
    <property type="evidence" value="ECO:0007669"/>
    <property type="project" value="UniProtKB-SubCell"/>
</dbReference>
<keyword evidence="6" id="KW-0597">Phosphoprotein</keyword>
<evidence type="ECO:0000256" key="5">
    <source>
        <dbReference type="ARBA" id="ARBA00022497"/>
    </source>
</evidence>
<evidence type="ECO:0007829" key="18">
    <source>
        <dbReference type="PDB" id="7YPW"/>
    </source>
</evidence>
<feature type="compositionally biased region" description="Basic and acidic residues" evidence="14">
    <location>
        <begin position="516"/>
        <end position="551"/>
    </location>
</feature>
<dbReference type="InterPro" id="IPR008609">
    <property type="entry name" value="Ebola_NP"/>
</dbReference>
<proteinExistence type="evidence at protein level"/>
<dbReference type="GO" id="GO:0019029">
    <property type="term" value="C:helical viral capsid"/>
    <property type="evidence" value="ECO:0007669"/>
    <property type="project" value="UniProtKB-KW"/>
</dbReference>
<comment type="similarity">
    <text evidence="3">Belongs to the filoviruses nucleoprotein family.</text>
</comment>
<dbReference type="GeneID" id="11293530"/>
<feature type="compositionally biased region" description="Acidic residues" evidence="14">
    <location>
        <begin position="419"/>
        <end position="430"/>
    </location>
</feature>
<feature type="compositionally biased region" description="Low complexity" evidence="14">
    <location>
        <begin position="504"/>
        <end position="515"/>
    </location>
</feature>
<keyword evidence="11" id="KW-0687">Ribonucleoprotein</keyword>
<dbReference type="EMDB" id="EMD-34049"/>
<dbReference type="PDB" id="7XIV">
    <property type="method" value="X-ray"/>
    <property type="resolution" value="2.50 A"/>
    <property type="chains" value="A/B=612-635"/>
</dbReference>
<keyword evidence="17 18" id="KW-0002">3D-structure</keyword>
<evidence type="ECO:0000256" key="8">
    <source>
        <dbReference type="ARBA" id="ARBA00022844"/>
    </source>
</evidence>
<dbReference type="RefSeq" id="YP_004928135.1">
    <property type="nucleotide sequence ID" value="NC_016144.1"/>
</dbReference>
<keyword evidence="8" id="KW-0946">Virion</keyword>
<evidence type="ECO:0000256" key="14">
    <source>
        <dbReference type="SAM" id="MobiDB-lite"/>
    </source>
</evidence>
<evidence type="ECO:0000313" key="15">
    <source>
        <dbReference type="EMBL" id="AER23671.1"/>
    </source>
</evidence>
<name>G8EFI1_9MONO</name>
<dbReference type="EMDB" id="EMD-34016"/>
<keyword evidence="7" id="KW-0167">Capsid protein</keyword>
<dbReference type="KEGG" id="vg:11293530"/>
<feature type="compositionally biased region" description="Basic and acidic residues" evidence="14">
    <location>
        <begin position="453"/>
        <end position="470"/>
    </location>
</feature>
<dbReference type="GO" id="GO:0019074">
    <property type="term" value="P:viral RNA genome packaging"/>
    <property type="evidence" value="ECO:0007669"/>
    <property type="project" value="InterPro"/>
</dbReference>
<protein>
    <recommendedName>
        <fullName evidence="4">Nucleoprotein</fullName>
    </recommendedName>
    <alternativeName>
        <fullName evidence="12">Nucleocapsid protein</fullName>
    </alternativeName>
</protein>
<feature type="compositionally biased region" description="Basic and acidic residues" evidence="14">
    <location>
        <begin position="583"/>
        <end position="598"/>
    </location>
</feature>
<evidence type="ECO:0000313" key="16">
    <source>
        <dbReference type="Proteomes" id="UP000029776"/>
    </source>
</evidence>
<dbReference type="EMBL" id="JF828358">
    <property type="protein sequence ID" value="AER23671.1"/>
    <property type="molecule type" value="Genomic_RNA"/>
</dbReference>
<feature type="compositionally biased region" description="Acidic residues" evidence="14">
    <location>
        <begin position="599"/>
        <end position="612"/>
    </location>
</feature>
<evidence type="ECO:0000256" key="13">
    <source>
        <dbReference type="SAM" id="Coils"/>
    </source>
</evidence>
<dbReference type="Pfam" id="PF05505">
    <property type="entry name" value="Ebola_NP"/>
    <property type="match status" value="1"/>
</dbReference>
<evidence type="ECO:0000256" key="12">
    <source>
        <dbReference type="ARBA" id="ARBA00033344"/>
    </source>
</evidence>
<evidence type="ECO:0000256" key="9">
    <source>
        <dbReference type="ARBA" id="ARBA00022884"/>
    </source>
</evidence>
<keyword evidence="16" id="KW-1185">Reference proteome</keyword>
<reference evidence="15 16" key="1">
    <citation type="journal article" date="2011" name="PLoS Pathog.">
        <title>Discovery of an ebolavirus-like filovirus in europe.</title>
        <authorList>
            <person name="Negredo A."/>
            <person name="Palacios G."/>
            <person name="Vazquez-Moron S."/>
            <person name="Gonzalez F.L."/>
            <person name="Dopazo H.N."/>
            <person name="Molero F."/>
            <person name="Juste J."/>
            <person name="Quetglas J."/>
            <person name="Savji N."/>
            <person name="Pizarro M."/>
            <person name="Hutchison S."/>
            <person name="Echevarria J.E."/>
            <person name="Lipkin W.I."/>
            <person name="Tenorio A."/>
        </authorList>
    </citation>
    <scope>NUCLEOTIDE SEQUENCE [LARGE SCALE GENOMIC DNA]</scope>
    <source>
        <strain evidence="16">Isolate Bat/Spain/Asturias-Bat86/2003</strain>
    </source>
</reference>
<feature type="region of interest" description="Disordered" evidence="14">
    <location>
        <begin position="413"/>
        <end position="655"/>
    </location>
</feature>
<evidence type="ECO:0000256" key="11">
    <source>
        <dbReference type="ARBA" id="ARBA00023274"/>
    </source>
</evidence>
<evidence type="ECO:0000256" key="7">
    <source>
        <dbReference type="ARBA" id="ARBA00022561"/>
    </source>
</evidence>
<dbReference type="GO" id="GO:0019013">
    <property type="term" value="C:viral nucleocapsid"/>
    <property type="evidence" value="ECO:0007669"/>
    <property type="project" value="UniProtKB-KW"/>
</dbReference>
<organism evidence="15 16">
    <name type="scientific">Cuevavirus lloviuense</name>
    <dbReference type="NCBI Taxonomy" id="3052148"/>
    <lineage>
        <taxon>Viruses</taxon>
        <taxon>Riboviria</taxon>
        <taxon>Orthornavirae</taxon>
        <taxon>Negarnaviricota</taxon>
        <taxon>Haploviricotina</taxon>
        <taxon>Monjiviricetes</taxon>
        <taxon>Mononegavirales</taxon>
        <taxon>Filoviridae</taxon>
        <taxon>Cuevavirus</taxon>
    </lineage>
</organism>